<reference evidence="6 7" key="1">
    <citation type="submission" date="2019-12" db="EMBL/GenBank/DDBJ databases">
        <authorList>
            <person name="Alioto T."/>
            <person name="Alioto T."/>
            <person name="Gomez Garrido J."/>
        </authorList>
    </citation>
    <scope>NUCLEOTIDE SEQUENCE [LARGE SCALE GENOMIC DNA]</scope>
</reference>
<dbReference type="GO" id="GO:0016779">
    <property type="term" value="F:nucleotidyltransferase activity"/>
    <property type="evidence" value="ECO:0007669"/>
    <property type="project" value="UniProtKB-KW"/>
</dbReference>
<keyword evidence="3" id="KW-0548">Nucleotidyltransferase</keyword>
<dbReference type="InterPro" id="IPR005162">
    <property type="entry name" value="Retrotrans_gag_dom"/>
</dbReference>
<evidence type="ECO:0000256" key="4">
    <source>
        <dbReference type="ARBA" id="ARBA00023163"/>
    </source>
</evidence>
<evidence type="ECO:0000256" key="3">
    <source>
        <dbReference type="ARBA" id="ARBA00022695"/>
    </source>
</evidence>
<feature type="non-terminal residue" evidence="6">
    <location>
        <position position="1"/>
    </location>
</feature>
<dbReference type="Pfam" id="PF03732">
    <property type="entry name" value="Retrotrans_gag"/>
    <property type="match status" value="1"/>
</dbReference>
<sequence length="328" mass="37197">GISNNAIQLRLFPHTLHDKAIEWLDTQPIASITTWNDLEQKFCTKFFPPAKIAKLKHYISIFRQDDSKNLIKPGIGLKTCCKNVHITGLTKDSRSSISTRDYFNPSKAWLTHHLMGHGPQNLFETMGTTSGIWISEQAVQKKTPRVYKVDAYSTISAKIDSLFHKVENMSPSVHPPTLELKQLPPHLRYAYLEESYILSVIISNTVSEVKEEKLIRHGQIGLFDGVCLKKKCLKFWNTGHFGALRTAAKVLNMFDSCRLSVIHIGHAESKHRPKKSQCIENKSRGLNSYFGGWNECITRILGMPWGFLIGAELTIVQSRISLVNKIQK</sequence>
<dbReference type="PANTHER" id="PTHR34995:SF1">
    <property type="entry name" value="DNA-DIRECTED RNA POLYMERASE SUBUNIT BETA"/>
    <property type="match status" value="1"/>
</dbReference>
<dbReference type="PANTHER" id="PTHR34995">
    <property type="entry name" value="DNA-DIRECTED RNA POLYMERASE SUBUNIT BETA"/>
    <property type="match status" value="1"/>
</dbReference>
<dbReference type="EMBL" id="CACTIH010007695">
    <property type="protein sequence ID" value="CAA3017328.1"/>
    <property type="molecule type" value="Genomic_DNA"/>
</dbReference>
<keyword evidence="4" id="KW-0804">Transcription</keyword>
<keyword evidence="1" id="KW-0240">DNA-directed RNA polymerase</keyword>
<proteinExistence type="predicted"/>
<protein>
    <recommendedName>
        <fullName evidence="5">Retrotransposon gag domain-containing protein</fullName>
    </recommendedName>
</protein>
<evidence type="ECO:0000256" key="2">
    <source>
        <dbReference type="ARBA" id="ARBA00022679"/>
    </source>
</evidence>
<evidence type="ECO:0000259" key="5">
    <source>
        <dbReference type="Pfam" id="PF03732"/>
    </source>
</evidence>
<dbReference type="OrthoDB" id="1740797at2759"/>
<dbReference type="GO" id="GO:0000428">
    <property type="term" value="C:DNA-directed RNA polymerase complex"/>
    <property type="evidence" value="ECO:0007669"/>
    <property type="project" value="UniProtKB-KW"/>
</dbReference>
<accession>A0A8S0UMJ7</accession>
<evidence type="ECO:0000313" key="6">
    <source>
        <dbReference type="EMBL" id="CAA3017328.1"/>
    </source>
</evidence>
<name>A0A8S0UMJ7_OLEEU</name>
<dbReference type="InterPro" id="IPR050254">
    <property type="entry name" value="RNA_pol_beta''_euk"/>
</dbReference>
<dbReference type="AlphaFoldDB" id="A0A8S0UMJ7"/>
<gene>
    <name evidence="6" type="ORF">OLEA9_A042538</name>
</gene>
<keyword evidence="7" id="KW-1185">Reference proteome</keyword>
<organism evidence="6 7">
    <name type="scientific">Olea europaea subsp. europaea</name>
    <dbReference type="NCBI Taxonomy" id="158383"/>
    <lineage>
        <taxon>Eukaryota</taxon>
        <taxon>Viridiplantae</taxon>
        <taxon>Streptophyta</taxon>
        <taxon>Embryophyta</taxon>
        <taxon>Tracheophyta</taxon>
        <taxon>Spermatophyta</taxon>
        <taxon>Magnoliopsida</taxon>
        <taxon>eudicotyledons</taxon>
        <taxon>Gunneridae</taxon>
        <taxon>Pentapetalae</taxon>
        <taxon>asterids</taxon>
        <taxon>lamiids</taxon>
        <taxon>Lamiales</taxon>
        <taxon>Oleaceae</taxon>
        <taxon>Oleeae</taxon>
        <taxon>Olea</taxon>
    </lineage>
</organism>
<comment type="caution">
    <text evidence="6">The sequence shown here is derived from an EMBL/GenBank/DDBJ whole genome shotgun (WGS) entry which is preliminary data.</text>
</comment>
<keyword evidence="2" id="KW-0808">Transferase</keyword>
<evidence type="ECO:0000256" key="1">
    <source>
        <dbReference type="ARBA" id="ARBA00022478"/>
    </source>
</evidence>
<dbReference type="Gramene" id="OE9A042538T1">
    <property type="protein sequence ID" value="OE9A042538C1"/>
    <property type="gene ID" value="OE9A042538"/>
</dbReference>
<dbReference type="Proteomes" id="UP000594638">
    <property type="component" value="Unassembled WGS sequence"/>
</dbReference>
<evidence type="ECO:0000313" key="7">
    <source>
        <dbReference type="Proteomes" id="UP000594638"/>
    </source>
</evidence>
<feature type="domain" description="Retrotransposon gag" evidence="5">
    <location>
        <begin position="10"/>
        <end position="67"/>
    </location>
</feature>
<feature type="non-terminal residue" evidence="6">
    <location>
        <position position="328"/>
    </location>
</feature>